<dbReference type="GO" id="GO:0016491">
    <property type="term" value="F:oxidoreductase activity"/>
    <property type="evidence" value="ECO:0007669"/>
    <property type="project" value="UniProtKB-KW"/>
</dbReference>
<dbReference type="Pfam" id="PF00248">
    <property type="entry name" value="Aldo_ket_red"/>
    <property type="match status" value="1"/>
</dbReference>
<gene>
    <name evidence="3" type="ORF">FEF27_05210</name>
</gene>
<organism evidence="3 4">
    <name type="scientific">Nesterenkonia sphaerica</name>
    <dbReference type="NCBI Taxonomy" id="1804988"/>
    <lineage>
        <taxon>Bacteria</taxon>
        <taxon>Bacillati</taxon>
        <taxon>Actinomycetota</taxon>
        <taxon>Actinomycetes</taxon>
        <taxon>Micrococcales</taxon>
        <taxon>Micrococcaceae</taxon>
        <taxon>Nesterenkonia</taxon>
    </lineage>
</organism>
<dbReference type="InterPro" id="IPR020471">
    <property type="entry name" value="AKR"/>
</dbReference>
<dbReference type="PRINTS" id="PR00069">
    <property type="entry name" value="ALDKETRDTASE"/>
</dbReference>
<accession>A0A5R9AF25</accession>
<name>A0A5R9AF25_9MICC</name>
<dbReference type="AlphaFoldDB" id="A0A5R9AF25"/>
<keyword evidence="4" id="KW-1185">Reference proteome</keyword>
<dbReference type="OrthoDB" id="9768793at2"/>
<dbReference type="InterPro" id="IPR050791">
    <property type="entry name" value="Aldo-Keto_reductase"/>
</dbReference>
<dbReference type="GO" id="GO:0005737">
    <property type="term" value="C:cytoplasm"/>
    <property type="evidence" value="ECO:0007669"/>
    <property type="project" value="TreeGrafter"/>
</dbReference>
<dbReference type="Gene3D" id="3.20.20.100">
    <property type="entry name" value="NADP-dependent oxidoreductase domain"/>
    <property type="match status" value="1"/>
</dbReference>
<evidence type="ECO:0000313" key="3">
    <source>
        <dbReference type="EMBL" id="TLP77090.1"/>
    </source>
</evidence>
<dbReference type="InterPro" id="IPR023210">
    <property type="entry name" value="NADP_OxRdtase_dom"/>
</dbReference>
<dbReference type="Proteomes" id="UP000306544">
    <property type="component" value="Unassembled WGS sequence"/>
</dbReference>
<evidence type="ECO:0000259" key="2">
    <source>
        <dbReference type="Pfam" id="PF00248"/>
    </source>
</evidence>
<dbReference type="PANTHER" id="PTHR43625">
    <property type="entry name" value="AFLATOXIN B1 ALDEHYDE REDUCTASE"/>
    <property type="match status" value="1"/>
</dbReference>
<dbReference type="SUPFAM" id="SSF51430">
    <property type="entry name" value="NAD(P)-linked oxidoreductase"/>
    <property type="match status" value="1"/>
</dbReference>
<feature type="domain" description="NADP-dependent oxidoreductase" evidence="2">
    <location>
        <begin position="21"/>
        <end position="315"/>
    </location>
</feature>
<dbReference type="InterPro" id="IPR036812">
    <property type="entry name" value="NAD(P)_OxRdtase_dom_sf"/>
</dbReference>
<dbReference type="PANTHER" id="PTHR43625:SF40">
    <property type="entry name" value="ALDO-KETO REDUCTASE YAKC [NADP(+)]"/>
    <property type="match status" value="1"/>
</dbReference>
<proteinExistence type="predicted"/>
<dbReference type="RefSeq" id="WP_138169803.1">
    <property type="nucleotide sequence ID" value="NZ_VAWA01000005.1"/>
</dbReference>
<protein>
    <submittedName>
        <fullName evidence="3">Aldo/keto reductase</fullName>
    </submittedName>
</protein>
<comment type="caution">
    <text evidence="3">The sequence shown here is derived from an EMBL/GenBank/DDBJ whole genome shotgun (WGS) entry which is preliminary data.</text>
</comment>
<evidence type="ECO:0000313" key="4">
    <source>
        <dbReference type="Proteomes" id="UP000306544"/>
    </source>
</evidence>
<dbReference type="EMBL" id="VAWA01000005">
    <property type="protein sequence ID" value="TLP77090.1"/>
    <property type="molecule type" value="Genomic_DNA"/>
</dbReference>
<evidence type="ECO:0000256" key="1">
    <source>
        <dbReference type="ARBA" id="ARBA00023002"/>
    </source>
</evidence>
<keyword evidence="1" id="KW-0560">Oxidoreductase</keyword>
<sequence length="341" mass="36293">MALRTVDLGTGPHTLTTTSFGYGAMSLAGAYGPIGESAAIALLHQVCDRGVRHIDTANIYGLGLSETILGKFLNGRRDSVTLATKCGIEPKGQAGQRSTNGRPEHIREQIELSLRRLGTDYVDLYYLHRPDPKVPIEESVGALGELVSAGTVRSIGLSEVTGEELRRAHRTHPISAVQSEWSIFARDVEHYVIPACAELGIGFVAFSPVARGLLTDGFDPEALGENDARHKFPWFAPENLGHNHQLAEAARAMAADAGTPTASLALAWLYAKADDAGLKLAAIPGTRYSAHLDELLAGLDTQLNAAQMAVLDALADEIAGDRSFAPDWVSGGREGLIPRAG</sequence>
<reference evidence="3 4" key="1">
    <citation type="submission" date="2019-05" db="EMBL/GenBank/DDBJ databases">
        <title>Nesterenkonia sp. GY239, isolated from the Southern Atlantic Ocean.</title>
        <authorList>
            <person name="Zhang G."/>
        </authorList>
    </citation>
    <scope>NUCLEOTIDE SEQUENCE [LARGE SCALE GENOMIC DNA]</scope>
    <source>
        <strain evidence="3 4">GY239</strain>
    </source>
</reference>